<accession>A0A344TRS6</accession>
<evidence type="ECO:0000313" key="1">
    <source>
        <dbReference type="EMBL" id="AXE21347.1"/>
    </source>
</evidence>
<evidence type="ECO:0000313" key="2">
    <source>
        <dbReference type="Proteomes" id="UP000251993"/>
    </source>
</evidence>
<dbReference type="Proteomes" id="UP000251993">
    <property type="component" value="Chromosome"/>
</dbReference>
<dbReference type="KEGG" id="run:DR864_28205"/>
<proteinExistence type="predicted"/>
<gene>
    <name evidence="1" type="ORF">DR864_28205</name>
</gene>
<dbReference type="EMBL" id="CP030850">
    <property type="protein sequence ID" value="AXE21347.1"/>
    <property type="molecule type" value="Genomic_DNA"/>
</dbReference>
<reference evidence="1 2" key="1">
    <citation type="submission" date="2018-07" db="EMBL/GenBank/DDBJ databases">
        <title>Genome sequencing of Runella.</title>
        <authorList>
            <person name="Baek M.-G."/>
            <person name="Yi H."/>
        </authorList>
    </citation>
    <scope>NUCLEOTIDE SEQUENCE [LARGE SCALE GENOMIC DNA]</scope>
    <source>
        <strain evidence="1 2">HYN0085</strain>
    </source>
</reference>
<dbReference type="AlphaFoldDB" id="A0A344TRS6"/>
<organism evidence="1 2">
    <name type="scientific">Runella rosea</name>
    <dbReference type="NCBI Taxonomy" id="2259595"/>
    <lineage>
        <taxon>Bacteria</taxon>
        <taxon>Pseudomonadati</taxon>
        <taxon>Bacteroidota</taxon>
        <taxon>Cytophagia</taxon>
        <taxon>Cytophagales</taxon>
        <taxon>Spirosomataceae</taxon>
        <taxon>Runella</taxon>
    </lineage>
</organism>
<name>A0A344TRS6_9BACT</name>
<keyword evidence="2" id="KW-1185">Reference proteome</keyword>
<protein>
    <submittedName>
        <fullName evidence="1">Uncharacterized protein</fullName>
    </submittedName>
</protein>
<sequence>MFLIAIKTMRMNEIFISENAFFIGGIIDKSSGFCCGSKTALDIHVHEYRSYEDAYKVALSMKEDSPLCYDSENVRVLTQKKIANSERLIEETFFNIKDIGKCRYYKKQKQRANESIRVLFNNDSDALKWLGELAEKTKICNLLICRTNSI</sequence>